<feature type="region of interest" description="Disordered" evidence="1">
    <location>
        <begin position="480"/>
        <end position="499"/>
    </location>
</feature>
<feature type="compositionally biased region" description="Polar residues" evidence="1">
    <location>
        <begin position="376"/>
        <end position="395"/>
    </location>
</feature>
<protein>
    <recommendedName>
        <fullName evidence="2">DUF4283 domain-containing protein</fullName>
    </recommendedName>
</protein>
<gene>
    <name evidence="3" type="ORF">Bca52824_054471</name>
</gene>
<feature type="compositionally biased region" description="Basic and acidic residues" evidence="1">
    <location>
        <begin position="301"/>
        <end position="341"/>
    </location>
</feature>
<dbReference type="OrthoDB" id="1113994at2759"/>
<dbReference type="InterPro" id="IPR025558">
    <property type="entry name" value="DUF4283"/>
</dbReference>
<evidence type="ECO:0000313" key="4">
    <source>
        <dbReference type="Proteomes" id="UP000886595"/>
    </source>
</evidence>
<feature type="region of interest" description="Disordered" evidence="1">
    <location>
        <begin position="184"/>
        <end position="404"/>
    </location>
</feature>
<feature type="compositionally biased region" description="Polar residues" evidence="1">
    <location>
        <begin position="289"/>
        <end position="299"/>
    </location>
</feature>
<organism evidence="3 4">
    <name type="scientific">Brassica carinata</name>
    <name type="common">Ethiopian mustard</name>
    <name type="synonym">Abyssinian cabbage</name>
    <dbReference type="NCBI Taxonomy" id="52824"/>
    <lineage>
        <taxon>Eukaryota</taxon>
        <taxon>Viridiplantae</taxon>
        <taxon>Streptophyta</taxon>
        <taxon>Embryophyta</taxon>
        <taxon>Tracheophyta</taxon>
        <taxon>Spermatophyta</taxon>
        <taxon>Magnoliopsida</taxon>
        <taxon>eudicotyledons</taxon>
        <taxon>Gunneridae</taxon>
        <taxon>Pentapetalae</taxon>
        <taxon>rosids</taxon>
        <taxon>malvids</taxon>
        <taxon>Brassicales</taxon>
        <taxon>Brassicaceae</taxon>
        <taxon>Brassiceae</taxon>
        <taxon>Brassica</taxon>
    </lineage>
</organism>
<sequence length="684" mass="76724">MSLQSNLIRQGGNSSSARRPLDLTEEDEIICIPACDLTAASERFKNTLIGRVIHRGGRSVEAMIALLPRARIWNVEGRARGTNLGNDRFQFDFDKEEDLLMVLNKRPCHFNHWIFALEHWEPSTSEDFPNIIPFWIKITRVPVHFWNDGTFNEIAKALGKKENIGAKNARIQVFIDADRPLKQEARGGFPNGDVGKVSTATASVSPEEREKKIKELRELNSSGTTGPHADAKLALTGPMGNNGSNRGNVLNNKRPRSPNGDGYQRSPNRGWGGFPGQSRDGKRHKESENYWNSKTTSSRDGPLKTSERWRETKEIRYPRHQEKTTVWNRLDDRPTGQDKRKTTVHNPRPRQNSMDRQRGRDLHQSREPWRPRAQINGKSNSPSRTVTYSRLQRASTPEKSESQQTISRGLHECSGMTGQGNEVLVIHRNETAKKKLRRLKGKEIMQEEPAAQTPSSALQRTPHAVITRDRGTVVIREVRTRSPPPAPRSVTSPPRLRDEPMEPCLELANLMESSHIDDIVLTREEEAEVDKLVDEFGDVVMDETMLQNDDLLVDESGYDAEIIEAISQLSPENAENKSNGTTTMDEATMQPIITYQKAGFKQDMTSGAEDIKKSQSSDLKGAQASKKLYALRGRPSLRKRGSGNTKKSNSLAVPRSEVLTSAKSKMLSFVSGLVGSQKPPSKKI</sequence>
<evidence type="ECO:0000313" key="3">
    <source>
        <dbReference type="EMBL" id="KAG2283251.1"/>
    </source>
</evidence>
<reference evidence="3 4" key="1">
    <citation type="submission" date="2020-02" db="EMBL/GenBank/DDBJ databases">
        <authorList>
            <person name="Ma Q."/>
            <person name="Huang Y."/>
            <person name="Song X."/>
            <person name="Pei D."/>
        </authorList>
    </citation>
    <scope>NUCLEOTIDE SEQUENCE [LARGE SCALE GENOMIC DNA]</scope>
    <source>
        <strain evidence="3">Sxm20200214</strain>
        <tissue evidence="3">Leaf</tissue>
    </source>
</reference>
<dbReference type="PANTHER" id="PTHR31286">
    <property type="entry name" value="GLYCINE-RICH CELL WALL STRUCTURAL PROTEIN 1.8-LIKE"/>
    <property type="match status" value="1"/>
</dbReference>
<feature type="compositionally biased region" description="Polar residues" evidence="1">
    <location>
        <begin position="642"/>
        <end position="651"/>
    </location>
</feature>
<feature type="compositionally biased region" description="Basic and acidic residues" evidence="1">
    <location>
        <begin position="206"/>
        <end position="218"/>
    </location>
</feature>
<feature type="domain" description="DUF4283" evidence="2">
    <location>
        <begin position="41"/>
        <end position="123"/>
    </location>
</feature>
<keyword evidence="4" id="KW-1185">Reference proteome</keyword>
<proteinExistence type="predicted"/>
<dbReference type="InterPro" id="IPR040256">
    <property type="entry name" value="At4g02000-like"/>
</dbReference>
<evidence type="ECO:0000256" key="1">
    <source>
        <dbReference type="SAM" id="MobiDB-lite"/>
    </source>
</evidence>
<dbReference type="EMBL" id="JAAMPC010000011">
    <property type="protein sequence ID" value="KAG2283251.1"/>
    <property type="molecule type" value="Genomic_DNA"/>
</dbReference>
<dbReference type="Proteomes" id="UP000886595">
    <property type="component" value="Unassembled WGS sequence"/>
</dbReference>
<feature type="compositionally biased region" description="Basic and acidic residues" evidence="1">
    <location>
        <begin position="279"/>
        <end position="288"/>
    </location>
</feature>
<comment type="caution">
    <text evidence="3">The sequence shown here is derived from an EMBL/GenBank/DDBJ whole genome shotgun (WGS) entry which is preliminary data.</text>
</comment>
<dbReference type="AlphaFoldDB" id="A0A8X7UP48"/>
<evidence type="ECO:0000259" key="2">
    <source>
        <dbReference type="Pfam" id="PF14111"/>
    </source>
</evidence>
<feature type="compositionally biased region" description="Low complexity" evidence="1">
    <location>
        <begin position="241"/>
        <end position="252"/>
    </location>
</feature>
<dbReference type="Pfam" id="PF14111">
    <property type="entry name" value="DUF4283"/>
    <property type="match status" value="1"/>
</dbReference>
<dbReference type="PANTHER" id="PTHR31286:SF97">
    <property type="entry name" value="DUF4283 DOMAIN-CONTAINING PROTEIN"/>
    <property type="match status" value="1"/>
</dbReference>
<feature type="region of interest" description="Disordered" evidence="1">
    <location>
        <begin position="606"/>
        <end position="656"/>
    </location>
</feature>
<name>A0A8X7UP48_BRACI</name>
<accession>A0A8X7UP48</accession>
<feature type="compositionally biased region" description="Basic and acidic residues" evidence="1">
    <location>
        <begin position="353"/>
        <end position="370"/>
    </location>
</feature>